<keyword evidence="1" id="KW-0175">Coiled coil</keyword>
<name>A0ABR7C7D8_9BACE</name>
<dbReference type="Proteomes" id="UP000600600">
    <property type="component" value="Unassembled WGS sequence"/>
</dbReference>
<protein>
    <submittedName>
        <fullName evidence="2">Uncharacterized protein</fullName>
    </submittedName>
</protein>
<evidence type="ECO:0000313" key="3">
    <source>
        <dbReference type="Proteomes" id="UP000600600"/>
    </source>
</evidence>
<proteinExistence type="predicted"/>
<sequence>MITLEKCKQILNQEYEKFNNEEIKLLREYLYLLAELQIESGEEHKKE</sequence>
<keyword evidence="3" id="KW-1185">Reference proteome</keyword>
<feature type="coiled-coil region" evidence="1">
    <location>
        <begin position="1"/>
        <end position="28"/>
    </location>
</feature>
<organism evidence="2 3">
    <name type="scientific">Bacteroides difficilis</name>
    <dbReference type="NCBI Taxonomy" id="2763021"/>
    <lineage>
        <taxon>Bacteria</taxon>
        <taxon>Pseudomonadati</taxon>
        <taxon>Bacteroidota</taxon>
        <taxon>Bacteroidia</taxon>
        <taxon>Bacteroidales</taxon>
        <taxon>Bacteroidaceae</taxon>
        <taxon>Bacteroides</taxon>
    </lineage>
</organism>
<accession>A0ABR7C7D8</accession>
<reference evidence="2 3" key="1">
    <citation type="submission" date="2020-08" db="EMBL/GenBank/DDBJ databases">
        <title>Genome public.</title>
        <authorList>
            <person name="Liu C."/>
            <person name="Sun Q."/>
        </authorList>
    </citation>
    <scope>NUCLEOTIDE SEQUENCE [LARGE SCALE GENOMIC DNA]</scope>
    <source>
        <strain evidence="2 3">M27</strain>
    </source>
</reference>
<evidence type="ECO:0000313" key="2">
    <source>
        <dbReference type="EMBL" id="MBC5603718.1"/>
    </source>
</evidence>
<gene>
    <name evidence="2" type="ORF">H8S67_03370</name>
</gene>
<dbReference type="EMBL" id="JACOOE010000001">
    <property type="protein sequence ID" value="MBC5603718.1"/>
    <property type="molecule type" value="Genomic_DNA"/>
</dbReference>
<comment type="caution">
    <text evidence="2">The sequence shown here is derived from an EMBL/GenBank/DDBJ whole genome shotgun (WGS) entry which is preliminary data.</text>
</comment>
<evidence type="ECO:0000256" key="1">
    <source>
        <dbReference type="SAM" id="Coils"/>
    </source>
</evidence>
<dbReference type="RefSeq" id="WP_186966405.1">
    <property type="nucleotide sequence ID" value="NZ_JACOOE010000001.1"/>
</dbReference>